<feature type="compositionally biased region" description="Basic and acidic residues" evidence="2">
    <location>
        <begin position="41"/>
        <end position="54"/>
    </location>
</feature>
<dbReference type="EMBL" id="MDYN01000063">
    <property type="protein sequence ID" value="OQD79070.1"/>
    <property type="molecule type" value="Genomic_DNA"/>
</dbReference>
<sequence length="256" mass="28485">MAKKSSVQRSSSRAARTEPTEDVEPDDAPENVLEDEPESESEPRPPRGRTDRRSSIAMEGPSLRSTPIVEAPKHRSAKMPNAPMLDDGRTIRAAKSYAQYHDLSIKPKENFNDFYAEFSRLAEEANILMLYRKRDLYSKLPYLLQSYMIGSVNKETIDIEKSSYARAEPRSTALTKKEPTGSPPSFSAEKRSPLSIGKTYLTNAERLVLIKEGRCFHCREPGHITIECPKKKPALASVAATRAVTTGDLQGAKEAS</sequence>
<feature type="region of interest" description="Disordered" evidence="2">
    <location>
        <begin position="168"/>
        <end position="191"/>
    </location>
</feature>
<dbReference type="PROSITE" id="PS50158">
    <property type="entry name" value="ZF_CCHC"/>
    <property type="match status" value="1"/>
</dbReference>
<dbReference type="SUPFAM" id="SSF57756">
    <property type="entry name" value="Retrovirus zinc finger-like domains"/>
    <property type="match status" value="1"/>
</dbReference>
<evidence type="ECO:0000259" key="3">
    <source>
        <dbReference type="PROSITE" id="PS50158"/>
    </source>
</evidence>
<dbReference type="InterPro" id="IPR001878">
    <property type="entry name" value="Znf_CCHC"/>
</dbReference>
<dbReference type="Gene3D" id="4.10.60.10">
    <property type="entry name" value="Zinc finger, CCHC-type"/>
    <property type="match status" value="1"/>
</dbReference>
<reference evidence="5" key="1">
    <citation type="journal article" date="2017" name="Nat. Microbiol.">
        <title>Global analysis of biosynthetic gene clusters reveals vast potential of secondary metabolite production in Penicillium species.</title>
        <authorList>
            <person name="Nielsen J.C."/>
            <person name="Grijseels S."/>
            <person name="Prigent S."/>
            <person name="Ji B."/>
            <person name="Dainat J."/>
            <person name="Nielsen K.F."/>
            <person name="Frisvad J.C."/>
            <person name="Workman M."/>
            <person name="Nielsen J."/>
        </authorList>
    </citation>
    <scope>NUCLEOTIDE SEQUENCE [LARGE SCALE GENOMIC DNA]</scope>
    <source>
        <strain evidence="5">IBT 31811</strain>
    </source>
</reference>
<feature type="compositionally biased region" description="Acidic residues" evidence="2">
    <location>
        <begin position="20"/>
        <end position="40"/>
    </location>
</feature>
<feature type="compositionally biased region" description="Basic and acidic residues" evidence="2">
    <location>
        <begin position="168"/>
        <end position="179"/>
    </location>
</feature>
<accession>A0A1V6PPU2</accession>
<keyword evidence="1" id="KW-0863">Zinc-finger</keyword>
<dbReference type="InterPro" id="IPR036875">
    <property type="entry name" value="Znf_CCHC_sf"/>
</dbReference>
<keyword evidence="1" id="KW-0862">Zinc</keyword>
<comment type="caution">
    <text evidence="4">The sequence shown here is derived from an EMBL/GenBank/DDBJ whole genome shotgun (WGS) entry which is preliminary data.</text>
</comment>
<dbReference type="GO" id="GO:0003676">
    <property type="term" value="F:nucleic acid binding"/>
    <property type="evidence" value="ECO:0007669"/>
    <property type="project" value="InterPro"/>
</dbReference>
<keyword evidence="1" id="KW-0479">Metal-binding</keyword>
<protein>
    <recommendedName>
        <fullName evidence="3">CCHC-type domain-containing protein</fullName>
    </recommendedName>
</protein>
<proteinExistence type="predicted"/>
<dbReference type="GO" id="GO:0008270">
    <property type="term" value="F:zinc ion binding"/>
    <property type="evidence" value="ECO:0007669"/>
    <property type="project" value="UniProtKB-KW"/>
</dbReference>
<dbReference type="Proteomes" id="UP000191672">
    <property type="component" value="Unassembled WGS sequence"/>
</dbReference>
<organism evidence="4 5">
    <name type="scientific">Penicillium antarcticum</name>
    <dbReference type="NCBI Taxonomy" id="416450"/>
    <lineage>
        <taxon>Eukaryota</taxon>
        <taxon>Fungi</taxon>
        <taxon>Dikarya</taxon>
        <taxon>Ascomycota</taxon>
        <taxon>Pezizomycotina</taxon>
        <taxon>Eurotiomycetes</taxon>
        <taxon>Eurotiomycetidae</taxon>
        <taxon>Eurotiales</taxon>
        <taxon>Aspergillaceae</taxon>
        <taxon>Penicillium</taxon>
    </lineage>
</organism>
<name>A0A1V6PPU2_9EURO</name>
<keyword evidence="5" id="KW-1185">Reference proteome</keyword>
<feature type="region of interest" description="Disordered" evidence="2">
    <location>
        <begin position="1"/>
        <end position="86"/>
    </location>
</feature>
<evidence type="ECO:0000256" key="1">
    <source>
        <dbReference type="PROSITE-ProRule" id="PRU00047"/>
    </source>
</evidence>
<gene>
    <name evidence="4" type="ORF">PENANT_c063G07826</name>
</gene>
<dbReference type="STRING" id="416450.A0A1V6PPU2"/>
<evidence type="ECO:0000313" key="5">
    <source>
        <dbReference type="Proteomes" id="UP000191672"/>
    </source>
</evidence>
<feature type="compositionally biased region" description="Low complexity" evidence="2">
    <location>
        <begin position="1"/>
        <end position="14"/>
    </location>
</feature>
<evidence type="ECO:0000313" key="4">
    <source>
        <dbReference type="EMBL" id="OQD79070.1"/>
    </source>
</evidence>
<evidence type="ECO:0000256" key="2">
    <source>
        <dbReference type="SAM" id="MobiDB-lite"/>
    </source>
</evidence>
<feature type="domain" description="CCHC-type" evidence="3">
    <location>
        <begin position="214"/>
        <end position="230"/>
    </location>
</feature>
<dbReference type="AlphaFoldDB" id="A0A1V6PPU2"/>